<dbReference type="SMART" id="SM01297">
    <property type="entry name" value="KAP"/>
    <property type="match status" value="1"/>
</dbReference>
<dbReference type="SUPFAM" id="SSF48371">
    <property type="entry name" value="ARM repeat"/>
    <property type="match status" value="1"/>
</dbReference>
<gene>
    <name evidence="2" type="ORF">B4U79_15993</name>
</gene>
<dbReference type="GO" id="GO:0007018">
    <property type="term" value="P:microtubule-based movement"/>
    <property type="evidence" value="ECO:0007669"/>
    <property type="project" value="TreeGrafter"/>
</dbReference>
<dbReference type="Pfam" id="PF05804">
    <property type="entry name" value="KAP"/>
    <property type="match status" value="2"/>
</dbReference>
<dbReference type="Gene3D" id="1.25.10.10">
    <property type="entry name" value="Leucine-rich Repeat Variant"/>
    <property type="match status" value="1"/>
</dbReference>
<dbReference type="GO" id="GO:0005930">
    <property type="term" value="C:axoneme"/>
    <property type="evidence" value="ECO:0007669"/>
    <property type="project" value="TreeGrafter"/>
</dbReference>
<dbReference type="AlphaFoldDB" id="A0A3S3NXE1"/>
<dbReference type="PANTHER" id="PTHR15605:SF2">
    <property type="entry name" value="KINESIN-ASSOCIATED PROTEIN 3"/>
    <property type="match status" value="1"/>
</dbReference>
<evidence type="ECO:0000313" key="3">
    <source>
        <dbReference type="Proteomes" id="UP000285301"/>
    </source>
</evidence>
<feature type="region of interest" description="Disordered" evidence="1">
    <location>
        <begin position="109"/>
        <end position="145"/>
    </location>
</feature>
<organism evidence="2 3">
    <name type="scientific">Dinothrombium tinctorium</name>
    <dbReference type="NCBI Taxonomy" id="1965070"/>
    <lineage>
        <taxon>Eukaryota</taxon>
        <taxon>Metazoa</taxon>
        <taxon>Ecdysozoa</taxon>
        <taxon>Arthropoda</taxon>
        <taxon>Chelicerata</taxon>
        <taxon>Arachnida</taxon>
        <taxon>Acari</taxon>
        <taxon>Acariformes</taxon>
        <taxon>Trombidiformes</taxon>
        <taxon>Prostigmata</taxon>
        <taxon>Anystina</taxon>
        <taxon>Parasitengona</taxon>
        <taxon>Trombidioidea</taxon>
        <taxon>Trombidiidae</taxon>
        <taxon>Dinothrombium</taxon>
    </lineage>
</organism>
<dbReference type="InterPro" id="IPR011989">
    <property type="entry name" value="ARM-like"/>
</dbReference>
<sequence length="867" mass="99369">MDPDEVKCVQRRITAKSIDCHPTENALIVNCEIEASLMSDDLGDYFIEKSKECQKIIRLQSLEQSSDADKIAEEVIKKSGNLISFSQIEEVKQIINYLKKRKAANETATGAKIENFRPKTASNRKNSANSKKTSNGNSSPSHSPFDSLINDLVRDLKLNELTESEPSINSLDNYIELLYEEFHDKIKGAAYLFYLATNSDNLSVLTSNETLICALARVLREDGRKNLDLSTFITATFACFSVYSQFHSVISQFKVGSICFDLIHLELEREEAWFSCSSMSSSLISSTMSISSAPEEVDSGFSSLSNKYQKALKRYHTMVRKQDVFIRVALYLLYNLSQDPKLEYKMVNKGIIVLITKTLERDMSPELLLLIANFLKKLSVFKENIEQFNELLIVEKLYSIFSTSLTNRPLLSNLLHTLFNLSFDTNLRNQIVKSGYLPKFIQLLAKSQDLLIKDDVKVVYEILYHLSKNEKFKGMFTLSISSGIDFMQLIVNQIFKLMNLPSAQQEENHFMQIMALSINLVTNRRNAQLLCENGQLQRLIDRAIKASKEMKEMQTNILLLKLIRNISQHDDPFKMIFLDYVENFVKIVVNHKCKYGDDLSKVNLDDFVNGGDFDEFEEMFVVETLGILGNLSFMPQINWLHLFKKFSLFDWIKIRLKPGSPFEDDVILDCVILLGTACSQPECCRYLVDQDCSKILIDLLNAKQEDDEIVLQIIYVFHLMSIDNLINDSQIPAYLIDLMNDKNAEIKMVCNTTLDILSEYDPSLADKILIERFKSYNKEWLEMVQSQQQMDIYEDSGSDLYNQTLNNTNLSNFLLKSDFLTSEIEENEKPKDISPNSELTVKGVKVQTNCEEKPAISQRPQTGYKKR</sequence>
<dbReference type="OrthoDB" id="10265679at2759"/>
<dbReference type="GO" id="GO:0019894">
    <property type="term" value="F:kinesin binding"/>
    <property type="evidence" value="ECO:0007669"/>
    <property type="project" value="InterPro"/>
</dbReference>
<evidence type="ECO:0000256" key="1">
    <source>
        <dbReference type="SAM" id="MobiDB-lite"/>
    </source>
</evidence>
<evidence type="ECO:0000313" key="2">
    <source>
        <dbReference type="EMBL" id="RWS10991.1"/>
    </source>
</evidence>
<protein>
    <submittedName>
        <fullName evidence="2">Kinesin-associated protein 3-like protein</fullName>
    </submittedName>
</protein>
<dbReference type="GO" id="GO:0044782">
    <property type="term" value="P:cilium organization"/>
    <property type="evidence" value="ECO:0007669"/>
    <property type="project" value="TreeGrafter"/>
</dbReference>
<reference evidence="2 3" key="1">
    <citation type="journal article" date="2018" name="Gigascience">
        <title>Genomes of trombidid mites reveal novel predicted allergens and laterally-transferred genes associated with secondary metabolism.</title>
        <authorList>
            <person name="Dong X."/>
            <person name="Chaisiri K."/>
            <person name="Xia D."/>
            <person name="Armstrong S.D."/>
            <person name="Fang Y."/>
            <person name="Donnelly M.J."/>
            <person name="Kadowaki T."/>
            <person name="McGarry J.W."/>
            <person name="Darby A.C."/>
            <person name="Makepeace B.L."/>
        </authorList>
    </citation>
    <scope>NUCLEOTIDE SEQUENCE [LARGE SCALE GENOMIC DNA]</scope>
    <source>
        <strain evidence="2">UoL-WK</strain>
    </source>
</reference>
<dbReference type="GO" id="GO:0035869">
    <property type="term" value="C:ciliary transition zone"/>
    <property type="evidence" value="ECO:0007669"/>
    <property type="project" value="TreeGrafter"/>
</dbReference>
<dbReference type="PANTHER" id="PTHR15605">
    <property type="entry name" value="KINESIN-ASSOCIATED PROTEINS"/>
    <property type="match status" value="1"/>
</dbReference>
<dbReference type="InterPro" id="IPR008658">
    <property type="entry name" value="KAP3"/>
</dbReference>
<dbReference type="Proteomes" id="UP000285301">
    <property type="component" value="Unassembled WGS sequence"/>
</dbReference>
<dbReference type="STRING" id="1965070.A0A3S3NXE1"/>
<dbReference type="InterPro" id="IPR016024">
    <property type="entry name" value="ARM-type_fold"/>
</dbReference>
<comment type="caution">
    <text evidence="2">The sequence shown here is derived from an EMBL/GenBank/DDBJ whole genome shotgun (WGS) entry which is preliminary data.</text>
</comment>
<keyword evidence="3" id="KW-1185">Reference proteome</keyword>
<dbReference type="EMBL" id="NCKU01001889">
    <property type="protein sequence ID" value="RWS10991.1"/>
    <property type="molecule type" value="Genomic_DNA"/>
</dbReference>
<accession>A0A3S3NXE1</accession>
<name>A0A3S3NXE1_9ACAR</name>
<proteinExistence type="predicted"/>
<feature type="compositionally biased region" description="Polar residues" evidence="1">
    <location>
        <begin position="120"/>
        <end position="144"/>
    </location>
</feature>
<dbReference type="GO" id="GO:0016939">
    <property type="term" value="C:kinesin II complex"/>
    <property type="evidence" value="ECO:0007669"/>
    <property type="project" value="TreeGrafter"/>
</dbReference>